<comment type="pathway">
    <text evidence="1">Porphyrin-containing compound metabolism; siroheme biosynthesis; sirohydrochlorin from precorrin-2: step 1/1.</text>
</comment>
<dbReference type="InterPro" id="IPR036291">
    <property type="entry name" value="NAD(P)-bd_dom_sf"/>
</dbReference>
<evidence type="ECO:0000256" key="5">
    <source>
        <dbReference type="ARBA" id="ARBA00023244"/>
    </source>
</evidence>
<keyword evidence="3" id="KW-0560">Oxidoreductase</keyword>
<evidence type="ECO:0000256" key="1">
    <source>
        <dbReference type="ARBA" id="ARBA00005010"/>
    </source>
</evidence>
<dbReference type="GO" id="GO:0043115">
    <property type="term" value="F:precorrin-2 dehydrogenase activity"/>
    <property type="evidence" value="ECO:0007669"/>
    <property type="project" value="UniProtKB-EC"/>
</dbReference>
<dbReference type="EC" id="1.3.1.76" evidence="2"/>
<evidence type="ECO:0000313" key="7">
    <source>
        <dbReference type="Proteomes" id="UP000260721"/>
    </source>
</evidence>
<dbReference type="Proteomes" id="UP000260721">
    <property type="component" value="Unassembled WGS sequence"/>
</dbReference>
<sequence>MSALLLKKLSFRKLYRILRDNMRICLDIEFEKEIVCILGGGKLALRKAKQFLEAGSIIYISALAYEEEFDALPVHKVDRDQLYQALKEAKLAIACTDDEQENRAFLKLAKTHKVLTMAARKEQGQDTLSLTQLRLPQMVLASSTQGAFPAANRYLLQDWQRRLSILGMIREKLSDHSLCKALLDLTEEQLFFLQEALKQEQAIVYLLHGNASLKAHRQCENLVRSAKEKWNHYAVTTFFLARKYKNMDLETWCAILKDLNIQTHFVLLFWQRGSYVNRAENVLKSYSFQGQCIFIQPETLVEENQKYILHTQSKKVEKDCIVLSILDSPYMRKLYPDHRFIAALDQDKQIERIVHETHPAF</sequence>
<evidence type="ECO:0000256" key="4">
    <source>
        <dbReference type="ARBA" id="ARBA00023027"/>
    </source>
</evidence>
<dbReference type="Gene3D" id="3.40.50.720">
    <property type="entry name" value="NAD(P)-binding Rossmann-like Domain"/>
    <property type="match status" value="1"/>
</dbReference>
<evidence type="ECO:0000256" key="3">
    <source>
        <dbReference type="ARBA" id="ARBA00023002"/>
    </source>
</evidence>
<dbReference type="PANTHER" id="PTHR35330">
    <property type="entry name" value="SIROHEME BIOSYNTHESIS PROTEIN MET8"/>
    <property type="match status" value="1"/>
</dbReference>
<comment type="caution">
    <text evidence="6">The sequence shown here is derived from an EMBL/GenBank/DDBJ whole genome shotgun (WGS) entry which is preliminary data.</text>
</comment>
<evidence type="ECO:0000256" key="2">
    <source>
        <dbReference type="ARBA" id="ARBA00012400"/>
    </source>
</evidence>
<gene>
    <name evidence="6" type="ORF">DXC78_10250</name>
</gene>
<evidence type="ECO:0000313" key="6">
    <source>
        <dbReference type="EMBL" id="RGD74022.1"/>
    </source>
</evidence>
<dbReference type="EMBL" id="QUSK01000025">
    <property type="protein sequence ID" value="RGD74022.1"/>
    <property type="molecule type" value="Genomic_DNA"/>
</dbReference>
<dbReference type="InterPro" id="IPR028161">
    <property type="entry name" value="Met8-like"/>
</dbReference>
<keyword evidence="4" id="KW-0520">NAD</keyword>
<proteinExistence type="predicted"/>
<dbReference type="Pfam" id="PF13241">
    <property type="entry name" value="NAD_binding_7"/>
    <property type="match status" value="1"/>
</dbReference>
<dbReference type="PANTHER" id="PTHR35330:SF1">
    <property type="entry name" value="SIROHEME BIOSYNTHESIS PROTEIN MET8"/>
    <property type="match status" value="1"/>
</dbReference>
<keyword evidence="5" id="KW-0627">Porphyrin biosynthesis</keyword>
<dbReference type="SUPFAM" id="SSF51735">
    <property type="entry name" value="NAD(P)-binding Rossmann-fold domains"/>
    <property type="match status" value="1"/>
</dbReference>
<dbReference type="AlphaFoldDB" id="A0A3E3DXN3"/>
<dbReference type="STRING" id="1123313.GCA_000420345_01263"/>
<dbReference type="GO" id="GO:0004325">
    <property type="term" value="F:ferrochelatase activity"/>
    <property type="evidence" value="ECO:0007669"/>
    <property type="project" value="InterPro"/>
</dbReference>
<organism evidence="6 7">
    <name type="scientific">Faecalicoccus pleomorphus</name>
    <dbReference type="NCBI Taxonomy" id="1323"/>
    <lineage>
        <taxon>Bacteria</taxon>
        <taxon>Bacillati</taxon>
        <taxon>Bacillota</taxon>
        <taxon>Erysipelotrichia</taxon>
        <taxon>Erysipelotrichales</taxon>
        <taxon>Erysipelotrichaceae</taxon>
        <taxon>Faecalicoccus</taxon>
    </lineage>
</organism>
<dbReference type="GO" id="GO:0019354">
    <property type="term" value="P:siroheme biosynthetic process"/>
    <property type="evidence" value="ECO:0007669"/>
    <property type="project" value="InterPro"/>
</dbReference>
<accession>A0A3E3DXN3</accession>
<name>A0A3E3DXN3_9FIRM</name>
<reference evidence="6 7" key="1">
    <citation type="submission" date="2018-08" db="EMBL/GenBank/DDBJ databases">
        <title>A genome reference for cultivated species of the human gut microbiota.</title>
        <authorList>
            <person name="Zou Y."/>
            <person name="Xue W."/>
            <person name="Luo G."/>
        </authorList>
    </citation>
    <scope>NUCLEOTIDE SEQUENCE [LARGE SCALE GENOMIC DNA]</scope>
    <source>
        <strain evidence="6 7">TF08-11</strain>
    </source>
</reference>
<protein>
    <recommendedName>
        <fullName evidence="2">precorrin-2 dehydrogenase</fullName>
        <ecNumber evidence="2">1.3.1.76</ecNumber>
    </recommendedName>
</protein>